<dbReference type="Proteomes" id="UP000004754">
    <property type="component" value="Unassembled WGS sequence"/>
</dbReference>
<feature type="domain" description="DUF1858" evidence="1">
    <location>
        <begin position="5"/>
        <end position="58"/>
    </location>
</feature>
<evidence type="ECO:0000313" key="2">
    <source>
        <dbReference type="EMBL" id="EFV01553.1"/>
    </source>
</evidence>
<evidence type="ECO:0000259" key="1">
    <source>
        <dbReference type="Pfam" id="PF08984"/>
    </source>
</evidence>
<dbReference type="InterPro" id="IPR023883">
    <property type="entry name" value="CHP03980_redox-disulphide"/>
</dbReference>
<dbReference type="Gene3D" id="1.10.3910.10">
    <property type="entry name" value="SP0561-like"/>
    <property type="match status" value="1"/>
</dbReference>
<dbReference type="SUPFAM" id="SSF140683">
    <property type="entry name" value="SP0561-like"/>
    <property type="match status" value="1"/>
</dbReference>
<sequence length="78" mass="8710">MDIKITKDMGILDAIRQYPECEKYFSMVGMSCFGCMAAHFEDIEQGCLAHGIDPDVFVRNLNFFLSGDAPTETNIPEA</sequence>
<comment type="caution">
    <text evidence="2">The sequence shown here is derived from an EMBL/GenBank/DDBJ whole genome shotgun (WGS) entry which is preliminary data.</text>
</comment>
<dbReference type="eggNOG" id="ENOG5032Y2K">
    <property type="taxonomic scope" value="Bacteria"/>
</dbReference>
<dbReference type="InterPro" id="IPR015077">
    <property type="entry name" value="DUF1858"/>
</dbReference>
<dbReference type="HOGENOM" id="CLU_180540_1_1_9"/>
<accession>E6MG13</accession>
<dbReference type="PANTHER" id="PTHR39341:SF1">
    <property type="entry name" value="DUF1858 DOMAIN-CONTAINING PROTEIN"/>
    <property type="match status" value="1"/>
</dbReference>
<dbReference type="NCBIfam" id="TIGR03980">
    <property type="entry name" value="prismane_assoc"/>
    <property type="match status" value="1"/>
</dbReference>
<gene>
    <name evidence="2" type="ORF">HMP0721_0946</name>
</gene>
<protein>
    <submittedName>
        <fullName evidence="2">Hydrid cluster protein-associated redox disulfide domain protein</fullName>
    </submittedName>
</protein>
<dbReference type="Pfam" id="PF08984">
    <property type="entry name" value="DUF1858"/>
    <property type="match status" value="1"/>
</dbReference>
<dbReference type="InterPro" id="IPR038062">
    <property type="entry name" value="ScdA-like_N_sf"/>
</dbReference>
<name>E6MG13_9FIRM</name>
<reference evidence="2 3" key="1">
    <citation type="submission" date="2010-12" db="EMBL/GenBank/DDBJ databases">
        <authorList>
            <person name="Muzny D."/>
            <person name="Qin X."/>
            <person name="Deng J."/>
            <person name="Jiang H."/>
            <person name="Liu Y."/>
            <person name="Qu J."/>
            <person name="Song X.-Z."/>
            <person name="Zhang L."/>
            <person name="Thornton R."/>
            <person name="Coyle M."/>
            <person name="Francisco L."/>
            <person name="Jackson L."/>
            <person name="Javaid M."/>
            <person name="Korchina V."/>
            <person name="Kovar C."/>
            <person name="Mata R."/>
            <person name="Mathew T."/>
            <person name="Ngo R."/>
            <person name="Nguyen L."/>
            <person name="Nguyen N."/>
            <person name="Okwuonu G."/>
            <person name="Ongeri F."/>
            <person name="Pham C."/>
            <person name="Simmons D."/>
            <person name="Wilczek-Boney K."/>
            <person name="Hale W."/>
            <person name="Jakkamsetti A."/>
            <person name="Pham P."/>
            <person name="Ruth R."/>
            <person name="San Lucas F."/>
            <person name="Warren J."/>
            <person name="Zhang J."/>
            <person name="Zhao Z."/>
            <person name="Zhou C."/>
            <person name="Zhu D."/>
            <person name="Lee S."/>
            <person name="Bess C."/>
            <person name="Blankenburg K."/>
            <person name="Forbes L."/>
            <person name="Fu Q."/>
            <person name="Gubbala S."/>
            <person name="Hirani K."/>
            <person name="Jayaseelan J.C."/>
            <person name="Lara F."/>
            <person name="Munidasa M."/>
            <person name="Palculict T."/>
            <person name="Patil S."/>
            <person name="Pu L.-L."/>
            <person name="Saada N."/>
            <person name="Tang L."/>
            <person name="Weissenberger G."/>
            <person name="Zhu Y."/>
            <person name="Hemphill L."/>
            <person name="Shang Y."/>
            <person name="Youmans B."/>
            <person name="Ayvaz T."/>
            <person name="Ross M."/>
            <person name="Santibanez J."/>
            <person name="Aqrawi P."/>
            <person name="Gross S."/>
            <person name="Joshi V."/>
            <person name="Fowler G."/>
            <person name="Nazareth L."/>
            <person name="Reid J."/>
            <person name="Worley K."/>
            <person name="Petrosino J."/>
            <person name="Highlander S."/>
            <person name="Gibbs R."/>
        </authorList>
    </citation>
    <scope>NUCLEOTIDE SEQUENCE [LARGE SCALE GENOMIC DNA]</scope>
    <source>
        <strain evidence="2 3">ATCC 23263</strain>
    </source>
</reference>
<dbReference type="AlphaFoldDB" id="E6MG13"/>
<organism evidence="2 3">
    <name type="scientific">Pseudoramibacter alactolyticus ATCC 23263</name>
    <dbReference type="NCBI Taxonomy" id="887929"/>
    <lineage>
        <taxon>Bacteria</taxon>
        <taxon>Bacillati</taxon>
        <taxon>Bacillota</taxon>
        <taxon>Clostridia</taxon>
        <taxon>Eubacteriales</taxon>
        <taxon>Eubacteriaceae</taxon>
        <taxon>Pseudoramibacter</taxon>
    </lineage>
</organism>
<dbReference type="RefSeq" id="WP_006598370.1">
    <property type="nucleotide sequence ID" value="NZ_GL622359.1"/>
</dbReference>
<keyword evidence="3" id="KW-1185">Reference proteome</keyword>
<evidence type="ECO:0000313" key="3">
    <source>
        <dbReference type="Proteomes" id="UP000004754"/>
    </source>
</evidence>
<proteinExistence type="predicted"/>
<dbReference type="STRING" id="887929.HMP0721_0946"/>
<dbReference type="PANTHER" id="PTHR39341">
    <property type="entry name" value="BSL7085 PROTEIN"/>
    <property type="match status" value="1"/>
</dbReference>
<dbReference type="EMBL" id="AEQN01000016">
    <property type="protein sequence ID" value="EFV01553.1"/>
    <property type="molecule type" value="Genomic_DNA"/>
</dbReference>